<dbReference type="RefSeq" id="WP_345410840.1">
    <property type="nucleotide sequence ID" value="NZ_BAABHO010000003.1"/>
</dbReference>
<keyword evidence="7 8" id="KW-0119">Carbohydrate metabolism</keyword>
<dbReference type="PIRSF" id="PIRSF004532">
    <property type="entry name" value="GlpX"/>
    <property type="match status" value="1"/>
</dbReference>
<evidence type="ECO:0000256" key="8">
    <source>
        <dbReference type="PIRNR" id="PIRNR004532"/>
    </source>
</evidence>
<evidence type="ECO:0000256" key="4">
    <source>
        <dbReference type="ARBA" id="ARBA00022723"/>
    </source>
</evidence>
<keyword evidence="4" id="KW-0479">Metal-binding</keyword>
<dbReference type="Pfam" id="PF03320">
    <property type="entry name" value="FBPase_glpX"/>
    <property type="match status" value="1"/>
</dbReference>
<comment type="caution">
    <text evidence="9">The sequence shown here is derived from an EMBL/GenBank/DDBJ whole genome shotgun (WGS) entry which is preliminary data.</text>
</comment>
<evidence type="ECO:0000256" key="5">
    <source>
        <dbReference type="ARBA" id="ARBA00022801"/>
    </source>
</evidence>
<evidence type="ECO:0000256" key="1">
    <source>
        <dbReference type="ARBA" id="ARBA00001273"/>
    </source>
</evidence>
<dbReference type="Gene3D" id="3.30.540.10">
    <property type="entry name" value="Fructose-1,6-Bisphosphatase, subunit A, domain 1"/>
    <property type="match status" value="1"/>
</dbReference>
<comment type="similarity">
    <text evidence="3 8">Belongs to the FBPase class 2 family.</text>
</comment>
<organism evidence="9 10">
    <name type="scientific">Actinomycetospora chlora</name>
    <dbReference type="NCBI Taxonomy" id="663608"/>
    <lineage>
        <taxon>Bacteria</taxon>
        <taxon>Bacillati</taxon>
        <taxon>Actinomycetota</taxon>
        <taxon>Actinomycetes</taxon>
        <taxon>Pseudonocardiales</taxon>
        <taxon>Pseudonocardiaceae</taxon>
        <taxon>Actinomycetospora</taxon>
    </lineage>
</organism>
<dbReference type="SUPFAM" id="SSF56655">
    <property type="entry name" value="Carbohydrate phosphatase"/>
    <property type="match status" value="1"/>
</dbReference>
<dbReference type="NCBIfam" id="TIGR00330">
    <property type="entry name" value="glpX"/>
    <property type="match status" value="1"/>
</dbReference>
<evidence type="ECO:0000313" key="9">
    <source>
        <dbReference type="EMBL" id="GAA4775691.1"/>
    </source>
</evidence>
<evidence type="ECO:0000313" key="10">
    <source>
        <dbReference type="Proteomes" id="UP001500928"/>
    </source>
</evidence>
<evidence type="ECO:0000256" key="3">
    <source>
        <dbReference type="ARBA" id="ARBA00008989"/>
    </source>
</evidence>
<keyword evidence="5" id="KW-0378">Hydrolase</keyword>
<comment type="catalytic activity">
    <reaction evidence="1">
        <text>beta-D-fructose 1,6-bisphosphate + H2O = beta-D-fructose 6-phosphate + phosphate</text>
        <dbReference type="Rhea" id="RHEA:11064"/>
        <dbReference type="ChEBI" id="CHEBI:15377"/>
        <dbReference type="ChEBI" id="CHEBI:32966"/>
        <dbReference type="ChEBI" id="CHEBI:43474"/>
        <dbReference type="ChEBI" id="CHEBI:57634"/>
        <dbReference type="EC" id="3.1.3.11"/>
    </reaction>
</comment>
<evidence type="ECO:0000256" key="6">
    <source>
        <dbReference type="ARBA" id="ARBA00023211"/>
    </source>
</evidence>
<dbReference type="PANTHER" id="PTHR30447:SF0">
    <property type="entry name" value="FRUCTOSE-1,6-BISPHOSPHATASE 1 CLASS 2-RELATED"/>
    <property type="match status" value="1"/>
</dbReference>
<gene>
    <name evidence="9" type="primary">glpX_1</name>
    <name evidence="9" type="ORF">GCM10023200_05360</name>
</gene>
<dbReference type="Gene3D" id="3.40.190.90">
    <property type="match status" value="1"/>
</dbReference>
<evidence type="ECO:0000256" key="7">
    <source>
        <dbReference type="ARBA" id="ARBA00023277"/>
    </source>
</evidence>
<evidence type="ECO:0000256" key="2">
    <source>
        <dbReference type="ARBA" id="ARBA00004742"/>
    </source>
</evidence>
<sequence length="331" mass="33740">MPVQNDTLLPPRVYLDVLGSTAIVATHSAALACSPWVGRHDADAADGAATDAMRRALAHVPGCGTVVIGEGEKDDAPMLFNGEVVGDGEAGPDFDVAVDPLEGTSFCAMGLPGAMSTIALGAPGVFWSPGPGFYMDKIVVPPAARGAVDLDDPPERTLQKVGEALGKPVRELRVVIMDKPRHQGPDGLIAQVLAAGARVHTPPGGDVAGALEVLLPTSDTDLLLGVGGTPEGVMTAAAVRALGGGMLGRLAPKTAEEAQAIRDAGMSLERVHDRDDLVSGEAVFAASGVSGGALLAAPRRVDGTTHTESLLVAEGSVQFIRHITADRVPTG</sequence>
<comment type="pathway">
    <text evidence="2">Carbohydrate biosynthesis; gluconeogenesis.</text>
</comment>
<dbReference type="EMBL" id="BAABHO010000003">
    <property type="protein sequence ID" value="GAA4775691.1"/>
    <property type="molecule type" value="Genomic_DNA"/>
</dbReference>
<name>A0ABP9A991_9PSEU</name>
<dbReference type="Proteomes" id="UP001500928">
    <property type="component" value="Unassembled WGS sequence"/>
</dbReference>
<keyword evidence="6" id="KW-0464">Manganese</keyword>
<reference evidence="10" key="1">
    <citation type="journal article" date="2019" name="Int. J. Syst. Evol. Microbiol.">
        <title>The Global Catalogue of Microorganisms (GCM) 10K type strain sequencing project: providing services to taxonomists for standard genome sequencing and annotation.</title>
        <authorList>
            <consortium name="The Broad Institute Genomics Platform"/>
            <consortium name="The Broad Institute Genome Sequencing Center for Infectious Disease"/>
            <person name="Wu L."/>
            <person name="Ma J."/>
        </authorList>
    </citation>
    <scope>NUCLEOTIDE SEQUENCE [LARGE SCALE GENOMIC DNA]</scope>
    <source>
        <strain evidence="10">JCM 17979</strain>
    </source>
</reference>
<dbReference type="InterPro" id="IPR004464">
    <property type="entry name" value="FBPase_class-2/SBPase"/>
</dbReference>
<keyword evidence="10" id="KW-1185">Reference proteome</keyword>
<dbReference type="PANTHER" id="PTHR30447">
    <property type="entry name" value="FRUCTOSE-1,6-BISPHOSPHATASE CLASS 2"/>
    <property type="match status" value="1"/>
</dbReference>
<protein>
    <recommendedName>
        <fullName evidence="8">Fructose-1,6-bisphosphatase</fullName>
    </recommendedName>
</protein>
<accession>A0ABP9A991</accession>
<proteinExistence type="inferred from homology"/>